<dbReference type="InterPro" id="IPR036878">
    <property type="entry name" value="Glu_permease_IIB"/>
</dbReference>
<dbReference type="PROSITE" id="PS51098">
    <property type="entry name" value="PTS_EIIB_TYPE_1"/>
    <property type="match status" value="1"/>
</dbReference>
<dbReference type="PANTHER" id="PTHR30175:SF1">
    <property type="entry name" value="PTS SYSTEM ARBUTIN-, CELLOBIOSE-, AND SALICIN-SPECIFIC EIIBC COMPONENT-RELATED"/>
    <property type="match status" value="1"/>
</dbReference>
<keyword evidence="8" id="KW-0418">Kinase</keyword>
<feature type="transmembrane region" description="Helical" evidence="12">
    <location>
        <begin position="288"/>
        <end position="311"/>
    </location>
</feature>
<comment type="subcellular location">
    <subcellularLocation>
        <location evidence="1">Cell membrane</location>
        <topology evidence="1">Multi-pass membrane protein</topology>
    </subcellularLocation>
</comment>
<dbReference type="PANTHER" id="PTHR30175">
    <property type="entry name" value="PHOSPHOTRANSFERASE SYSTEM TRANSPORT PROTEIN"/>
    <property type="match status" value="1"/>
</dbReference>
<evidence type="ECO:0000256" key="7">
    <source>
        <dbReference type="ARBA" id="ARBA00022692"/>
    </source>
</evidence>
<keyword evidence="16" id="KW-1185">Reference proteome</keyword>
<dbReference type="InterPro" id="IPR003352">
    <property type="entry name" value="PTS_EIIC"/>
</dbReference>
<reference evidence="15 16" key="1">
    <citation type="journal article" date="2021" name="ISME Commun">
        <title>Automated analysis of genomic sequences facilitates high-throughput and comprehensive description of bacteria.</title>
        <authorList>
            <person name="Hitch T.C.A."/>
        </authorList>
    </citation>
    <scope>NUCLEOTIDE SEQUENCE [LARGE SCALE GENOMIC DNA]</scope>
    <source>
        <strain evidence="15 16">Sanger_19</strain>
    </source>
</reference>
<feature type="transmembrane region" description="Helical" evidence="12">
    <location>
        <begin position="202"/>
        <end position="227"/>
    </location>
</feature>
<keyword evidence="3" id="KW-1003">Cell membrane</keyword>
<evidence type="ECO:0000256" key="8">
    <source>
        <dbReference type="ARBA" id="ARBA00022777"/>
    </source>
</evidence>
<keyword evidence="9 12" id="KW-1133">Transmembrane helix</keyword>
<dbReference type="PROSITE" id="PS01035">
    <property type="entry name" value="PTS_EIIB_TYPE_1_CYS"/>
    <property type="match status" value="1"/>
</dbReference>
<keyword evidence="10 12" id="KW-0472">Membrane</keyword>
<feature type="active site" description="Phosphocysteine intermediate; for EIIB activity" evidence="11">
    <location>
        <position position="26"/>
    </location>
</feature>
<evidence type="ECO:0000256" key="5">
    <source>
        <dbReference type="ARBA" id="ARBA00022679"/>
    </source>
</evidence>
<evidence type="ECO:0000256" key="1">
    <source>
        <dbReference type="ARBA" id="ARBA00004651"/>
    </source>
</evidence>
<keyword evidence="7 12" id="KW-0812">Transmembrane</keyword>
<dbReference type="Pfam" id="PF00367">
    <property type="entry name" value="PTS_EIIB"/>
    <property type="match status" value="1"/>
</dbReference>
<dbReference type="Pfam" id="PF02378">
    <property type="entry name" value="PTS_EIIC"/>
    <property type="match status" value="1"/>
</dbReference>
<dbReference type="Proteomes" id="UP001209666">
    <property type="component" value="Unassembled WGS sequence"/>
</dbReference>
<dbReference type="SUPFAM" id="SSF55604">
    <property type="entry name" value="Glucose permease domain IIB"/>
    <property type="match status" value="1"/>
</dbReference>
<feature type="transmembrane region" description="Helical" evidence="12">
    <location>
        <begin position="147"/>
        <end position="165"/>
    </location>
</feature>
<evidence type="ECO:0000256" key="12">
    <source>
        <dbReference type="SAM" id="Phobius"/>
    </source>
</evidence>
<organism evidence="15 16">
    <name type="scientific">Roseburia amylophila</name>
    <dbReference type="NCBI Taxonomy" id="2981794"/>
    <lineage>
        <taxon>Bacteria</taxon>
        <taxon>Bacillati</taxon>
        <taxon>Bacillota</taxon>
        <taxon>Clostridia</taxon>
        <taxon>Lachnospirales</taxon>
        <taxon>Lachnospiraceae</taxon>
        <taxon>Roseburia</taxon>
    </lineage>
</organism>
<proteinExistence type="predicted"/>
<evidence type="ECO:0000256" key="10">
    <source>
        <dbReference type="ARBA" id="ARBA00023136"/>
    </source>
</evidence>
<feature type="transmembrane region" description="Helical" evidence="12">
    <location>
        <begin position="172"/>
        <end position="190"/>
    </location>
</feature>
<accession>A0ABT2SGI2</accession>
<feature type="transmembrane region" description="Helical" evidence="12">
    <location>
        <begin position="239"/>
        <end position="258"/>
    </location>
</feature>
<dbReference type="PROSITE" id="PS51103">
    <property type="entry name" value="PTS_EIIC_TYPE_1"/>
    <property type="match status" value="1"/>
</dbReference>
<feature type="domain" description="PTS EIIC type-1" evidence="14">
    <location>
        <begin position="106"/>
        <end position="454"/>
    </location>
</feature>
<feature type="transmembrane region" description="Helical" evidence="12">
    <location>
        <begin position="264"/>
        <end position="281"/>
    </location>
</feature>
<evidence type="ECO:0000259" key="13">
    <source>
        <dbReference type="PROSITE" id="PS51098"/>
    </source>
</evidence>
<evidence type="ECO:0000256" key="11">
    <source>
        <dbReference type="PROSITE-ProRule" id="PRU00421"/>
    </source>
</evidence>
<dbReference type="InterPro" id="IPR013013">
    <property type="entry name" value="PTS_EIIC_1"/>
</dbReference>
<dbReference type="InterPro" id="IPR001996">
    <property type="entry name" value="PTS_IIB_1"/>
</dbReference>
<feature type="transmembrane region" description="Helical" evidence="12">
    <location>
        <begin position="356"/>
        <end position="376"/>
    </location>
</feature>
<keyword evidence="4" id="KW-0762">Sugar transport</keyword>
<keyword evidence="6" id="KW-0598">Phosphotransferase system</keyword>
<dbReference type="Gene3D" id="3.30.1360.60">
    <property type="entry name" value="Glucose permease domain IIB"/>
    <property type="match status" value="1"/>
</dbReference>
<comment type="caution">
    <text evidence="15">The sequence shown here is derived from an EMBL/GenBank/DDBJ whole genome shotgun (WGS) entry which is preliminary data.</text>
</comment>
<evidence type="ECO:0000256" key="6">
    <source>
        <dbReference type="ARBA" id="ARBA00022683"/>
    </source>
</evidence>
<evidence type="ECO:0000256" key="2">
    <source>
        <dbReference type="ARBA" id="ARBA00022448"/>
    </source>
</evidence>
<evidence type="ECO:0000256" key="9">
    <source>
        <dbReference type="ARBA" id="ARBA00022989"/>
    </source>
</evidence>
<evidence type="ECO:0000256" key="4">
    <source>
        <dbReference type="ARBA" id="ARBA00022597"/>
    </source>
</evidence>
<evidence type="ECO:0000256" key="3">
    <source>
        <dbReference type="ARBA" id="ARBA00022475"/>
    </source>
</evidence>
<dbReference type="CDD" id="cd00212">
    <property type="entry name" value="PTS_IIB_glc"/>
    <property type="match status" value="1"/>
</dbReference>
<dbReference type="RefSeq" id="WP_262624295.1">
    <property type="nucleotide sequence ID" value="NZ_JAOQKI010000026.1"/>
</dbReference>
<protein>
    <submittedName>
        <fullName evidence="15">PTS transporter subunit EIIC</fullName>
    </submittedName>
</protein>
<evidence type="ECO:0000313" key="15">
    <source>
        <dbReference type="EMBL" id="MCU6718161.1"/>
    </source>
</evidence>
<keyword evidence="2" id="KW-0813">Transport</keyword>
<dbReference type="InterPro" id="IPR050558">
    <property type="entry name" value="PTS_Sugar-Specific_Components"/>
</dbReference>
<sequence length="454" mass="48247">MDYKKAALEVLQNVGGEENVISIMSCFTRVRVEVKDKDKVNDAQIKKIEGCQGLNWASNTIQIIFGGKCNDVYDELEKIVHISDSGEEEATAVVKKKKSVGAVIIDYIANSIQPIVPILIASGFIQSLLAMLNYINIDTTTYTYQVLYSIGQAGYYFLPIFLGFAAAKKLQVNPYIGALVGAVLVYPTLIELGSAGGTASFIGIPVTLVSYASSITPILLSMPVVMLINKLAKKISPKVLSSLLIPIITMIISIPVILIVTGPIATWIGNGLCGGISFIFTKMSVVGGIIIGAIAPYLVMTGVHNGIALPITLTELASQGFSYFFPLLAYGNIAIGGAALGVWFKTKNSKMKTTSMSASLMAVVGITEPALFGVLLPAKKPLISLGIMDAICSAFSLAFGVKCTALSLCGLGGLPAFFGDTFVIWCILMTVSFVGAFLITIFMGFKDIPEEQAV</sequence>
<name>A0ABT2SGI2_9FIRM</name>
<feature type="domain" description="PTS EIIB type-1" evidence="13">
    <location>
        <begin position="4"/>
        <end position="86"/>
    </location>
</feature>
<dbReference type="InterPro" id="IPR018113">
    <property type="entry name" value="PTrfase_EIIB_Cys"/>
</dbReference>
<dbReference type="EMBL" id="JAOQKI010000026">
    <property type="protein sequence ID" value="MCU6718161.1"/>
    <property type="molecule type" value="Genomic_DNA"/>
</dbReference>
<keyword evidence="5" id="KW-0808">Transferase</keyword>
<feature type="transmembrane region" description="Helical" evidence="12">
    <location>
        <begin position="323"/>
        <end position="344"/>
    </location>
</feature>
<evidence type="ECO:0000313" key="16">
    <source>
        <dbReference type="Proteomes" id="UP001209666"/>
    </source>
</evidence>
<evidence type="ECO:0000259" key="14">
    <source>
        <dbReference type="PROSITE" id="PS51103"/>
    </source>
</evidence>
<feature type="transmembrane region" description="Helical" evidence="12">
    <location>
        <begin position="422"/>
        <end position="445"/>
    </location>
</feature>
<gene>
    <name evidence="15" type="ORF">OCV43_12965</name>
</gene>